<evidence type="ECO:0000313" key="1">
    <source>
        <dbReference type="EMBL" id="KAJ2965296.1"/>
    </source>
</evidence>
<reference evidence="1" key="1">
    <citation type="submission" date="2022-08" db="EMBL/GenBank/DDBJ databases">
        <title>Genome Sequence of Lecanicillium fungicola.</title>
        <authorList>
            <person name="Buettner E."/>
        </authorList>
    </citation>
    <scope>NUCLEOTIDE SEQUENCE</scope>
    <source>
        <strain evidence="1">Babe33</strain>
    </source>
</reference>
<organism evidence="1 2">
    <name type="scientific">Zarea fungicola</name>
    <dbReference type="NCBI Taxonomy" id="93591"/>
    <lineage>
        <taxon>Eukaryota</taxon>
        <taxon>Fungi</taxon>
        <taxon>Dikarya</taxon>
        <taxon>Ascomycota</taxon>
        <taxon>Pezizomycotina</taxon>
        <taxon>Sordariomycetes</taxon>
        <taxon>Hypocreomycetidae</taxon>
        <taxon>Hypocreales</taxon>
        <taxon>Cordycipitaceae</taxon>
        <taxon>Zarea</taxon>
    </lineage>
</organism>
<protein>
    <submittedName>
        <fullName evidence="1">Uncharacterized protein</fullName>
    </submittedName>
</protein>
<evidence type="ECO:0000313" key="2">
    <source>
        <dbReference type="Proteomes" id="UP001143910"/>
    </source>
</evidence>
<proteinExistence type="predicted"/>
<dbReference type="Proteomes" id="UP001143910">
    <property type="component" value="Unassembled WGS sequence"/>
</dbReference>
<sequence length="125" mass="13707">MSDATTTGVATSPGASTRSRTAAATAATNGTDKQQQSLHEQQKKQEQELPTRPPKSRSARPPPKYRHVEATHSLVRPSCLSHDSNASPSFLGFRNLMVIVLGRWIGRVAPWCYAVFDVARRDLHA</sequence>
<name>A0ACC1MF78_9HYPO</name>
<accession>A0ACC1MF78</accession>
<gene>
    <name evidence="1" type="ORF">NQ176_g10684</name>
</gene>
<dbReference type="EMBL" id="JANJQO010003049">
    <property type="protein sequence ID" value="KAJ2965296.1"/>
    <property type="molecule type" value="Genomic_DNA"/>
</dbReference>
<comment type="caution">
    <text evidence="1">The sequence shown here is derived from an EMBL/GenBank/DDBJ whole genome shotgun (WGS) entry which is preliminary data.</text>
</comment>
<keyword evidence="2" id="KW-1185">Reference proteome</keyword>